<accession>K1RCP4</accession>
<proteinExistence type="predicted"/>
<feature type="region of interest" description="Disordered" evidence="1">
    <location>
        <begin position="197"/>
        <end position="226"/>
    </location>
</feature>
<reference evidence="2" key="1">
    <citation type="journal article" date="2012" name="Nature">
        <title>The oyster genome reveals stress adaptation and complexity of shell formation.</title>
        <authorList>
            <person name="Zhang G."/>
            <person name="Fang X."/>
            <person name="Guo X."/>
            <person name="Li L."/>
            <person name="Luo R."/>
            <person name="Xu F."/>
            <person name="Yang P."/>
            <person name="Zhang L."/>
            <person name="Wang X."/>
            <person name="Qi H."/>
            <person name="Xiong Z."/>
            <person name="Que H."/>
            <person name="Xie Y."/>
            <person name="Holland P.W."/>
            <person name="Paps J."/>
            <person name="Zhu Y."/>
            <person name="Wu F."/>
            <person name="Chen Y."/>
            <person name="Wang J."/>
            <person name="Peng C."/>
            <person name="Meng J."/>
            <person name="Yang L."/>
            <person name="Liu J."/>
            <person name="Wen B."/>
            <person name="Zhang N."/>
            <person name="Huang Z."/>
            <person name="Zhu Q."/>
            <person name="Feng Y."/>
            <person name="Mount A."/>
            <person name="Hedgecock D."/>
            <person name="Xu Z."/>
            <person name="Liu Y."/>
            <person name="Domazet-Loso T."/>
            <person name="Du Y."/>
            <person name="Sun X."/>
            <person name="Zhang S."/>
            <person name="Liu B."/>
            <person name="Cheng P."/>
            <person name="Jiang X."/>
            <person name="Li J."/>
            <person name="Fan D."/>
            <person name="Wang W."/>
            <person name="Fu W."/>
            <person name="Wang T."/>
            <person name="Wang B."/>
            <person name="Zhang J."/>
            <person name="Peng Z."/>
            <person name="Li Y."/>
            <person name="Li N."/>
            <person name="Wang J."/>
            <person name="Chen M."/>
            <person name="He Y."/>
            <person name="Tan F."/>
            <person name="Song X."/>
            <person name="Zheng Q."/>
            <person name="Huang R."/>
            <person name="Yang H."/>
            <person name="Du X."/>
            <person name="Chen L."/>
            <person name="Yang M."/>
            <person name="Gaffney P.M."/>
            <person name="Wang S."/>
            <person name="Luo L."/>
            <person name="She Z."/>
            <person name="Ming Y."/>
            <person name="Huang W."/>
            <person name="Zhang S."/>
            <person name="Huang B."/>
            <person name="Zhang Y."/>
            <person name="Qu T."/>
            <person name="Ni P."/>
            <person name="Miao G."/>
            <person name="Wang J."/>
            <person name="Wang Q."/>
            <person name="Steinberg C.E."/>
            <person name="Wang H."/>
            <person name="Li N."/>
            <person name="Qian L."/>
            <person name="Zhang G."/>
            <person name="Li Y."/>
            <person name="Yang H."/>
            <person name="Liu X."/>
            <person name="Wang J."/>
            <person name="Yin Y."/>
            <person name="Wang J."/>
        </authorList>
    </citation>
    <scope>NUCLEOTIDE SEQUENCE [LARGE SCALE GENOMIC DNA]</scope>
    <source>
        <strain evidence="2">05x7-T-G4-1.051#20</strain>
    </source>
</reference>
<name>K1RCP4_MAGGI</name>
<dbReference type="SUPFAM" id="SSF56436">
    <property type="entry name" value="C-type lectin-like"/>
    <property type="match status" value="1"/>
</dbReference>
<dbReference type="InterPro" id="IPR013087">
    <property type="entry name" value="Znf_C2H2_type"/>
</dbReference>
<dbReference type="InterPro" id="IPR016187">
    <property type="entry name" value="CTDL_fold"/>
</dbReference>
<organism evidence="2">
    <name type="scientific">Magallana gigas</name>
    <name type="common">Pacific oyster</name>
    <name type="synonym">Crassostrea gigas</name>
    <dbReference type="NCBI Taxonomy" id="29159"/>
    <lineage>
        <taxon>Eukaryota</taxon>
        <taxon>Metazoa</taxon>
        <taxon>Spiralia</taxon>
        <taxon>Lophotrochozoa</taxon>
        <taxon>Mollusca</taxon>
        <taxon>Bivalvia</taxon>
        <taxon>Autobranchia</taxon>
        <taxon>Pteriomorphia</taxon>
        <taxon>Ostreida</taxon>
        <taxon>Ostreoidea</taxon>
        <taxon>Ostreidae</taxon>
        <taxon>Magallana</taxon>
    </lineage>
</organism>
<dbReference type="InParanoid" id="K1RCP4"/>
<dbReference type="InterPro" id="IPR016186">
    <property type="entry name" value="C-type_lectin-like/link_sf"/>
</dbReference>
<dbReference type="HOGENOM" id="CLU_1031540_0_0_1"/>
<dbReference type="EMBL" id="JH817764">
    <property type="protein sequence ID" value="EKC39010.1"/>
    <property type="molecule type" value="Genomic_DNA"/>
</dbReference>
<feature type="compositionally biased region" description="Basic and acidic residues" evidence="1">
    <location>
        <begin position="208"/>
        <end position="226"/>
    </location>
</feature>
<evidence type="ECO:0000256" key="1">
    <source>
        <dbReference type="SAM" id="MobiDB-lite"/>
    </source>
</evidence>
<dbReference type="Gene3D" id="3.10.100.10">
    <property type="entry name" value="Mannose-Binding Protein A, subunit A"/>
    <property type="match status" value="1"/>
</dbReference>
<sequence length="270" mass="31748">MIGSALVPDVVAHPLQRSHQDPWDDNCFYHCKVCQKGWAQFKNSCYYFSSGDATFKDAMISCISIGAGLLEFQNKIEETWVDLQIKHRAMKFEFDLNEFQSELMTFEEKQRPLFRPLGMTCPVEECPNSTHFRRYGQLLDHWIDIHKEKRKLAKCKSCKKCLRTKASARKHISATHRENNVDGLLVDIMVQNRSYISPGDTPFPRKMTQTEKRSRKREEEKEKRKRLLKECERNPLFDEERATRTNATVNRDKVMVFDVNGNAQRLRLLR</sequence>
<gene>
    <name evidence="2" type="ORF">CGI_10011689</name>
</gene>
<dbReference type="AlphaFoldDB" id="K1RCP4"/>
<evidence type="ECO:0000313" key="2">
    <source>
        <dbReference type="EMBL" id="EKC39010.1"/>
    </source>
</evidence>
<protein>
    <submittedName>
        <fullName evidence="2">Uncharacterized protein</fullName>
    </submittedName>
</protein>
<dbReference type="PROSITE" id="PS00028">
    <property type="entry name" value="ZINC_FINGER_C2H2_1"/>
    <property type="match status" value="1"/>
</dbReference>